<evidence type="ECO:0000256" key="1">
    <source>
        <dbReference type="RuleBase" id="RU362001"/>
    </source>
</evidence>
<proteinExistence type="inferred from homology"/>
<feature type="region of interest" description="Disordered" evidence="2">
    <location>
        <begin position="79"/>
        <end position="109"/>
    </location>
</feature>
<dbReference type="EMBL" id="SWMS01000002">
    <property type="protein sequence ID" value="TKG72603.1"/>
    <property type="molecule type" value="Genomic_DNA"/>
</dbReference>
<sequence>MTLNLTEAQVLALENHIDDTNAKIQGIMNGVMNQVAAVSGGWKGDGYTAFSQQQTTAQETVSQLRAVLLQLREGVTQTRQEVTRGDEESAAAARSIDFSGGGGMHFSRL</sequence>
<dbReference type="InterPro" id="IPR036689">
    <property type="entry name" value="ESAT-6-like_sf"/>
</dbReference>
<dbReference type="Proteomes" id="UP000309992">
    <property type="component" value="Unassembled WGS sequence"/>
</dbReference>
<dbReference type="SUPFAM" id="SSF140453">
    <property type="entry name" value="EsxAB dimer-like"/>
    <property type="match status" value="1"/>
</dbReference>
<gene>
    <name evidence="3" type="ORF">FCN18_04995</name>
</gene>
<keyword evidence="4" id="KW-1185">Reference proteome</keyword>
<dbReference type="Gene3D" id="1.10.287.1060">
    <property type="entry name" value="ESAT-6-like"/>
    <property type="match status" value="1"/>
</dbReference>
<evidence type="ECO:0000256" key="2">
    <source>
        <dbReference type="SAM" id="MobiDB-lite"/>
    </source>
</evidence>
<evidence type="ECO:0000313" key="3">
    <source>
        <dbReference type="EMBL" id="TKG72603.1"/>
    </source>
</evidence>
<dbReference type="Pfam" id="PF06013">
    <property type="entry name" value="WXG100"/>
    <property type="match status" value="1"/>
</dbReference>
<dbReference type="InterPro" id="IPR010310">
    <property type="entry name" value="T7SS_ESAT-6-like"/>
</dbReference>
<dbReference type="NCBIfam" id="TIGR03930">
    <property type="entry name" value="WXG100_ESAT6"/>
    <property type="match status" value="1"/>
</dbReference>
<comment type="similarity">
    <text evidence="1">Belongs to the WXG100 family.</text>
</comment>
<reference evidence="3 4" key="1">
    <citation type="journal article" date="2015" name="Antonie Van Leeuwenhoek">
        <title>Prauserella endophytica sp. nov., an endophytic actinobacterium isolated from Tamarix taklamakanensis.</title>
        <authorList>
            <person name="Liu J.M."/>
            <person name="Habden X."/>
            <person name="Guo L."/>
            <person name="Tuo L."/>
            <person name="Jiang Z.K."/>
            <person name="Liu S.W."/>
            <person name="Liu X.F."/>
            <person name="Chen L."/>
            <person name="Li R.F."/>
            <person name="Zhang Y.Q."/>
            <person name="Sun C.H."/>
        </authorList>
    </citation>
    <scope>NUCLEOTIDE SEQUENCE [LARGE SCALE GENOMIC DNA]</scope>
    <source>
        <strain evidence="3 4">CGMCC 4.7182</strain>
    </source>
</reference>
<evidence type="ECO:0000313" key="4">
    <source>
        <dbReference type="Proteomes" id="UP000309992"/>
    </source>
</evidence>
<accession>A0ABY2SAA8</accession>
<name>A0ABY2SAA8_9PSEU</name>
<comment type="caution">
    <text evidence="3">The sequence shown here is derived from an EMBL/GenBank/DDBJ whole genome shotgun (WGS) entry which is preliminary data.</text>
</comment>
<feature type="compositionally biased region" description="Gly residues" evidence="2">
    <location>
        <begin position="99"/>
        <end position="109"/>
    </location>
</feature>
<protein>
    <recommendedName>
        <fullName evidence="1">ESAT-6-like protein</fullName>
    </recommendedName>
</protein>
<organism evidence="3 4">
    <name type="scientific">Prauserella endophytica</name>
    <dbReference type="NCBI Taxonomy" id="1592324"/>
    <lineage>
        <taxon>Bacteria</taxon>
        <taxon>Bacillati</taxon>
        <taxon>Actinomycetota</taxon>
        <taxon>Actinomycetes</taxon>
        <taxon>Pseudonocardiales</taxon>
        <taxon>Pseudonocardiaceae</taxon>
        <taxon>Prauserella</taxon>
        <taxon>Prauserella coralliicola group</taxon>
    </lineage>
</organism>